<keyword evidence="2" id="KW-1185">Reference proteome</keyword>
<evidence type="ECO:0000313" key="1">
    <source>
        <dbReference type="EMBL" id="WOO43329.1"/>
    </source>
</evidence>
<sequence>MSEAAANSPATDRPLPLLLGKGWKQIAPRDIGKKLIWESDGQLLSAKTDFSDICTLGKVGRIDCPIAIDPVRRIAIRYACQDSGGRDFSELRSYHLDQGTQSRIFRLGLNQWILWMLKHSPKEDVVLALVATHMPGEGIRIQHQLGLYDLARSKSLLIPLPRDAFCPTDVNLTNQEVLFHGVEGWQIIDYYGRRCAHLRTRSLPLGRGGSFHPERPLVALGGGGIAVWNRDHGAIQNIHKQGQNPVWSPDGEKLWFSESSSDLFVHYLTKGTTERILAVAGNRHAEISMSRPPVLTTDGTFIALPISRKVKRDDESGPRFAFYQSLIVLDIEARELWQFPGKATNMAWYELSG</sequence>
<dbReference type="EMBL" id="CP136920">
    <property type="protein sequence ID" value="WOO43329.1"/>
    <property type="molecule type" value="Genomic_DNA"/>
</dbReference>
<accession>A0AAQ3LEY6</accession>
<dbReference type="KEGG" id="puo:RZN69_09525"/>
<name>A0AAQ3LEY6_9BACT</name>
<evidence type="ECO:0008006" key="3">
    <source>
        <dbReference type="Google" id="ProtNLM"/>
    </source>
</evidence>
<dbReference type="Proteomes" id="UP001304300">
    <property type="component" value="Chromosome"/>
</dbReference>
<dbReference type="AlphaFoldDB" id="A0AAQ3LEY6"/>
<reference evidence="1 2" key="1">
    <citation type="submission" date="2023-10" db="EMBL/GenBank/DDBJ databases">
        <title>Rubellicoccus peritrichatus gen. nov., sp. nov., isolated from an algae of coral reef tank.</title>
        <authorList>
            <person name="Luo J."/>
        </authorList>
    </citation>
    <scope>NUCLEOTIDE SEQUENCE [LARGE SCALE GENOMIC DNA]</scope>
    <source>
        <strain evidence="1 2">CR14</strain>
    </source>
</reference>
<proteinExistence type="predicted"/>
<dbReference type="InterPro" id="IPR011042">
    <property type="entry name" value="6-blade_b-propeller_TolB-like"/>
</dbReference>
<gene>
    <name evidence="1" type="ORF">RZN69_09525</name>
</gene>
<organism evidence="1 2">
    <name type="scientific">Rubellicoccus peritrichatus</name>
    <dbReference type="NCBI Taxonomy" id="3080537"/>
    <lineage>
        <taxon>Bacteria</taxon>
        <taxon>Pseudomonadati</taxon>
        <taxon>Verrucomicrobiota</taxon>
        <taxon>Opitutia</taxon>
        <taxon>Puniceicoccales</taxon>
        <taxon>Cerasicoccaceae</taxon>
        <taxon>Rubellicoccus</taxon>
    </lineage>
</organism>
<dbReference type="Gene3D" id="2.120.10.30">
    <property type="entry name" value="TolB, C-terminal domain"/>
    <property type="match status" value="1"/>
</dbReference>
<dbReference type="RefSeq" id="WP_317835877.1">
    <property type="nucleotide sequence ID" value="NZ_CP136920.1"/>
</dbReference>
<dbReference type="SUPFAM" id="SSF69304">
    <property type="entry name" value="Tricorn protease N-terminal domain"/>
    <property type="match status" value="1"/>
</dbReference>
<protein>
    <recommendedName>
        <fullName evidence="3">WD40 repeat protein</fullName>
    </recommendedName>
</protein>
<evidence type="ECO:0000313" key="2">
    <source>
        <dbReference type="Proteomes" id="UP001304300"/>
    </source>
</evidence>